<organism evidence="2">
    <name type="scientific">uncultured Chloroflexota bacterium</name>
    <dbReference type="NCBI Taxonomy" id="166587"/>
    <lineage>
        <taxon>Bacteria</taxon>
        <taxon>Bacillati</taxon>
        <taxon>Chloroflexota</taxon>
        <taxon>environmental samples</taxon>
    </lineage>
</organism>
<evidence type="ECO:0008006" key="3">
    <source>
        <dbReference type="Google" id="ProtNLM"/>
    </source>
</evidence>
<sequence length="875" mass="93915">MHRSLLASLGVALALTLPAWGRFLHPGLDLWALPDGDGHLTRAIQLAALVREGNWYPRWLPQHVGGYGYPALNYYSPAAYYVLLALAALPAVNLFSAFQIAGAAGALGAIVGVFALAWRTLQHPPAAAVAAVAVAYAPYLIQGNLYDRGALPEVIGLALAVWLLVACHGLWMVHAARSRAPWRAGQRWWWAVVALSAALLLTHNLSALLAAVAALVWIGALMVWRRSWRAAMLAAAGGALGTVLSAFFWLPAVLETSLVQVERMQRGPLHYRNWFLTWPGYHAEAAWGMQSRSPWVPGWPFDLHLVYPHGIYGAPRMSLWQAVALLIAMVAVAMAWRARGVSTLRLVMLVFGLMLALATYALQFDWVLPLWEQYAAVRVLQFPMRLLGLTGYGVSLALAAVVALWPRGSRAGWAVGLTVAGCVALSGGALRPLHFNPERTRSATEDAIIGQQRQERSWSYGESGEFLPKTANWVEWHEGEARGFWLFGRMFPEVSWTGGRVLPWAGDVGVRGLWGGGLWTVVDVEVSSTAAATAGSAGAPASVGTTGVATTVAAVGGGTVAFHQLYFPGWRAWVDGQPVALRPAPAIESQAIEPGFILVDVPPGAHRVAIRFGPDAPRLAAAAISLAALLGIGAYLGLQARRAPGRRGWMSGAAACLVVFAVALCATRLLAPLRAPRGGPAIVATSIAEDVLAGRAGIASPAGGTLAGNPFVQVRPLAVLAQDRPLRDVGPTTRRWLYAHPLSEIAIEVDVPADGYLQTALAMDPAMWLAPLGDGVRFVATVTPVDASGATPTTVLDEWLHPRAFGEQRRWVDVLGDLTPWAGRRVRLALRTEGRVDGNYDWAGWGEPVIVRLDRVTAARLKKNAEYIKSTVLKY</sequence>
<protein>
    <recommendedName>
        <fullName evidence="3">Membrane protein 6-pyruvoyl-tetrahydropterin synthase-related domain-containing protein</fullName>
    </recommendedName>
</protein>
<evidence type="ECO:0000313" key="2">
    <source>
        <dbReference type="EMBL" id="CAA9281446.1"/>
    </source>
</evidence>
<feature type="transmembrane region" description="Helical" evidence="1">
    <location>
        <begin position="650"/>
        <end position="671"/>
    </location>
</feature>
<keyword evidence="1" id="KW-1133">Transmembrane helix</keyword>
<accession>A0A6J4JL93</accession>
<keyword evidence="1" id="KW-0472">Membrane</keyword>
<name>A0A6J4JL93_9CHLR</name>
<feature type="transmembrane region" description="Helical" evidence="1">
    <location>
        <begin position="154"/>
        <end position="176"/>
    </location>
</feature>
<evidence type="ECO:0000256" key="1">
    <source>
        <dbReference type="SAM" id="Phobius"/>
    </source>
</evidence>
<dbReference type="AlphaFoldDB" id="A0A6J4JL93"/>
<reference evidence="2" key="1">
    <citation type="submission" date="2020-02" db="EMBL/GenBank/DDBJ databases">
        <authorList>
            <person name="Meier V. D."/>
        </authorList>
    </citation>
    <scope>NUCLEOTIDE SEQUENCE</scope>
    <source>
        <strain evidence="2">AVDCRST_MAG77</strain>
    </source>
</reference>
<feature type="transmembrane region" description="Helical" evidence="1">
    <location>
        <begin position="124"/>
        <end position="142"/>
    </location>
</feature>
<dbReference type="EMBL" id="CADCTC010000207">
    <property type="protein sequence ID" value="CAA9281446.1"/>
    <property type="molecule type" value="Genomic_DNA"/>
</dbReference>
<gene>
    <name evidence="2" type="ORF">AVDCRST_MAG77-3879</name>
</gene>
<feature type="transmembrane region" description="Helical" evidence="1">
    <location>
        <begin position="188"/>
        <end position="218"/>
    </location>
</feature>
<keyword evidence="1" id="KW-0812">Transmembrane</keyword>
<feature type="transmembrane region" description="Helical" evidence="1">
    <location>
        <begin position="100"/>
        <end position="118"/>
    </location>
</feature>
<feature type="transmembrane region" description="Helical" evidence="1">
    <location>
        <begin position="230"/>
        <end position="250"/>
    </location>
</feature>
<feature type="transmembrane region" description="Helical" evidence="1">
    <location>
        <begin position="382"/>
        <end position="405"/>
    </location>
</feature>
<feature type="transmembrane region" description="Helical" evidence="1">
    <location>
        <begin position="318"/>
        <end position="336"/>
    </location>
</feature>
<feature type="transmembrane region" description="Helical" evidence="1">
    <location>
        <begin position="343"/>
        <end position="362"/>
    </location>
</feature>
<feature type="transmembrane region" description="Helical" evidence="1">
    <location>
        <begin position="412"/>
        <end position="430"/>
    </location>
</feature>
<feature type="transmembrane region" description="Helical" evidence="1">
    <location>
        <begin position="619"/>
        <end position="638"/>
    </location>
</feature>
<proteinExistence type="predicted"/>